<keyword evidence="6" id="KW-0067">ATP-binding</keyword>
<proteinExistence type="inferred from homology"/>
<dbReference type="PANTHER" id="PTHR33078">
    <property type="entry name" value="PROTEIN YCF2-RELATED"/>
    <property type="match status" value="1"/>
</dbReference>
<dbReference type="EMBL" id="MW470977">
    <property type="protein sequence ID" value="QYB21233.1"/>
    <property type="molecule type" value="Genomic_DNA"/>
</dbReference>
<keyword evidence="4 9" id="KW-0934">Plastid</keyword>
<evidence type="ECO:0000256" key="7">
    <source>
        <dbReference type="SAM" id="Phobius"/>
    </source>
</evidence>
<comment type="subcellular location">
    <subcellularLocation>
        <location evidence="2">Plastid</location>
    </subcellularLocation>
</comment>
<evidence type="ECO:0000256" key="6">
    <source>
        <dbReference type="ARBA" id="ARBA00022840"/>
    </source>
</evidence>
<evidence type="ECO:0000313" key="9">
    <source>
        <dbReference type="EMBL" id="BBF90819.1"/>
    </source>
</evidence>
<evidence type="ECO:0000256" key="2">
    <source>
        <dbReference type="ARBA" id="ARBA00004474"/>
    </source>
</evidence>
<keyword evidence="9" id="KW-0150">Chloroplast</keyword>
<keyword evidence="7" id="KW-0812">Transmembrane</keyword>
<keyword evidence="7" id="KW-1133">Transmembrane helix</keyword>
<dbReference type="PANTHER" id="PTHR33078:SF112">
    <property type="match status" value="1"/>
</dbReference>
<evidence type="ECO:0000313" key="10">
    <source>
        <dbReference type="EMBL" id="QYB21233.1"/>
    </source>
</evidence>
<reference evidence="10" key="2">
    <citation type="journal article" date="2021" name="Nat. Plants">
        <title>Gene duplications and phylogenomic conflict underlie major pulses of phenotypic evolution in gymnosperms.</title>
        <authorList>
            <person name="Stull G.W."/>
            <person name="Qu X.J."/>
            <person name="Parins-Fukuchi C."/>
            <person name="Yang Y.Y."/>
            <person name="Yang J.B."/>
            <person name="Yang Z.Y."/>
            <person name="Hu Y."/>
            <person name="Ma H."/>
            <person name="Soltis P.S."/>
            <person name="Soltis D.E."/>
            <person name="Li D.Z."/>
            <person name="Smith S.A."/>
            <person name="Yi T.S."/>
        </authorList>
    </citation>
    <scope>NUCLEOTIDE SEQUENCE</scope>
</reference>
<dbReference type="Pfam" id="PF05695">
    <property type="entry name" value="Ycf2"/>
    <property type="match status" value="2"/>
</dbReference>
<evidence type="ECO:0000259" key="8">
    <source>
        <dbReference type="SMART" id="SM00382"/>
    </source>
</evidence>
<dbReference type="Gene3D" id="3.40.50.300">
    <property type="entry name" value="P-loop containing nucleotide triphosphate hydrolases"/>
    <property type="match status" value="1"/>
</dbReference>
<evidence type="ECO:0000256" key="3">
    <source>
        <dbReference type="ARBA" id="ARBA00009361"/>
    </source>
</evidence>
<dbReference type="GO" id="GO:0005524">
    <property type="term" value="F:ATP binding"/>
    <property type="evidence" value="ECO:0007669"/>
    <property type="project" value="UniProtKB-KW"/>
</dbReference>
<feature type="transmembrane region" description="Helical" evidence="7">
    <location>
        <begin position="1087"/>
        <end position="1111"/>
    </location>
</feature>
<organism evidence="9">
    <name type="scientific">Dacrydium cupressinum</name>
    <dbReference type="NCBI Taxonomy" id="56890"/>
    <lineage>
        <taxon>Eukaryota</taxon>
        <taxon>Viridiplantae</taxon>
        <taxon>Streptophyta</taxon>
        <taxon>Embryophyta</taxon>
        <taxon>Tracheophyta</taxon>
        <taxon>Spermatophyta</taxon>
        <taxon>Pinopsida</taxon>
        <taxon>Pinidae</taxon>
        <taxon>Conifers II</taxon>
        <taxon>Araucariales</taxon>
        <taxon>Podocarpaceae</taxon>
        <taxon>Dacrydium</taxon>
    </lineage>
</organism>
<dbReference type="SUPFAM" id="SSF52540">
    <property type="entry name" value="P-loop containing nucleoside triphosphate hydrolases"/>
    <property type="match status" value="1"/>
</dbReference>
<accession>A0A3T0ZD66</accession>
<dbReference type="Pfam" id="PF00004">
    <property type="entry name" value="AAA"/>
    <property type="match status" value="1"/>
</dbReference>
<protein>
    <recommendedName>
        <fullName evidence="8">AAA+ ATPase domain-containing protein</fullName>
    </recommendedName>
</protein>
<reference evidence="9" key="1">
    <citation type="journal article" date="2018" name="Mol. Phylogenet. Evol.">
        <title>Enlarged and highly repetitive plastome of Lagarostrobos and plastid phylogenomics of Podocarpaceae.</title>
        <authorList>
            <person name="Sudianto E."/>
            <person name="Wu C.-S."/>
            <person name="Leonhard L."/>
            <person name="Martine W.F."/>
            <person name="Chaw S.-M."/>
        </authorList>
    </citation>
    <scope>NUCLEOTIDE SEQUENCE</scope>
</reference>
<dbReference type="EMBL" id="AP018900">
    <property type="protein sequence ID" value="BBF90819.1"/>
    <property type="molecule type" value="Genomic_DNA"/>
</dbReference>
<gene>
    <name evidence="9" type="primary">ycf2</name>
</gene>
<dbReference type="GO" id="GO:0009536">
    <property type="term" value="C:plastid"/>
    <property type="evidence" value="ECO:0007669"/>
    <property type="project" value="UniProtKB-SubCell"/>
</dbReference>
<comment type="similarity">
    <text evidence="3">Belongs to the Ycf2 family.</text>
</comment>
<dbReference type="InterPro" id="IPR027417">
    <property type="entry name" value="P-loop_NTPase"/>
</dbReference>
<comment type="function">
    <text evidence="1">Probable ATPase of unknown function. Its presence in a non-photosynthetic plant (Epifagus virginiana) and experiments in tobacco indicate that it has an essential function which is probably not related to photosynthesis.</text>
</comment>
<sequence>MKPEERKREKRVMWQQFSFEFKDRFRSEMMQLFNPWNKSYLTESYLFRLFTRIYSRRERLMKLLHFRVLITLILRDLRSFGVNQTIKVVVLLTVPVFIYRVNFHWNEKKYMMFIAPNFTKNLLMVPHLFVYLSKYDTNIINNKNEIISGNQATKSWETSSKSEDSTISWNIFEVVSKTLGINDSSMRTVATNKSLQSFKLLKRHQNAHPFHHLMKFERKRKFSFCKTKTYLLKNPASNCVSSLDPGWNIFNKNRTDLNHLNCIRFTNCSSPWNISSSVFDQNKEHWKKIVLEITDQFSLSMTKSCQVDDEKMALDMYSHKINSFYELNENRLLTRIFNHREKLKNQFLLLLLNNIYKDDGFVDEIYQNDRAETLGQIIFDEYKIKVDRLFSKALLLKKRAFKGDKIVGIDGVMHLSRIMQNAFRFAFRFYLRLYLKFGRNSKDTILLNWIENESLNSAMQNAINRHSLTWREVQKKRVAGSIFRIHKDINQKFNRNFFVYNWSIQTEYFRKGFKQFVSSPNFSHNYVLFKNRVFDPNEYRVLVPIDIHQPLTEFIQFVLFKNLLIDFFDKKLLVSIHLPNLLPNWWSKFRSKYNINYIVGHKSVIIDFLIGDEDQYNTPERLLLKEKRLILFDSLFDGLIELFKYLNELLESPLNKLLKWIQSIVVQILDNSQTFGFIDEGPISQSVLNEISMNRGIPSLWDNQKNGMDCVDNTDLCARLNDQNWLNPLKLSNQSSLRTSFDKANTIEFFDYLHHPRLNYKNRLSPYIEKRHIKNNNLIYGQLLNLVPIHNTLFPLPIDGLNPVFLNKEIISLIKSRVANILLTKYLRDRTLIHDSYKSLNLLTQLNHFVYDNRAISSIEEISTKPFTVKQQLVYFEKKYCPPFNTSYYKENQNYWYKSDSSKDIHLIQNQSYADDLRFIFETLVMKMNNIEINKKVVKESTESSRNRIENKAIYYTAPLWKCIEDILLDTYMEIKKSALFNKDKEILFRVIQFKIDYLKWEEFYETYRLCAFTSAWWKYLGDIFLYPFLQILINIRDQFASILDLIQYKSEFIIHILDIFDILRALPLKLWAILQLKLKQKILKIFNYFSYYFSYYFFKISLYVSHYFLIRYDYFSYYYYKFFSSYASHYFSKIYNYFSRSKKWKNWYFLVLSWVDSFQFKEFKEMEMMKRLKMMERFMRDAKKELINNEKAWVVFIFSIAVGYFLLSLFRFPANILSLTEDFFFLWKDRLDDKYHFDEFYDKIQTLNEPMPEIIAGWFVDYEDYRIPVEDLYDYFYRKWSYTQELKREMGFFSTLYTIVLETAYSRVDRLERQLAHFLVKEKSFSQLELELVTNPNDFSFKWTSPVNADPNMPIAGYLHEQPGLVYLRYLAEFYQEGMMNYLNKFDQFGSAQRAVFLAFCNKITPSQKYHWDSLNSSGLNFFSLNLGPTSSYFSKRILLIGPRGTGRSYLAKSLATDSYIPLIRISLRYFLHRKVDLTYEFREEGEDPLLDVPSIFDNTVENKLDLKDITLRSLRRLLHFKRLQQFMLVLEMAKAMSPCVIWIPNIHELCFGSLFLCILVERLLKEKFPGIVIASTHIPKKVDPISLTSDIGLDKSIHIRLLAFSQRQREIAMLLRNKGVYLKKEFVCPDEFEFRTSGFDARDLAALTNEVFLMSISQEKSVMGTNTLRLASKRNSRGFLGYDVKENERLPYKVGKAFIQHILRRKDPVFAHQDLWSKRSFYLSQWYLEPSIARTSITELNFFCHILGCLAGPAAKDAWFISECNKQNLFSGDAFLKNDFALASSLLESLLMEFSLGLRPDKTNMESKILTLAGQEIVINHFNMMHKGISSFVNKKLLKKEHFYGSKEDQDEEDFINYIVWAPRTWRLSFLRSSQFDLMRRSNHFIELLEEYGDFHQFKVMQSKIVSPYGRRDQKYSTHKKWHSEMEARLKERRIIVGKESLDVAYPMQYQFSTEPIFFLERFVWNPANFLFQEKRINLFAQREFWVTKEMVKNIYLTYVPRRKEAVQNRFRKLVVFGVFRESKIPTMGDWDLGDILPKDYMMSFQRIQAFCLQWRHSSPYSPTYAYGRWLIEFAARIDRSEFPVDRQREPHRSLLDSFIYNFLLESYQYLLNMFLSKKMILRQIIKTLLKNQILFANEIADLIAEEGNRNKRD</sequence>
<dbReference type="InterPro" id="IPR003593">
    <property type="entry name" value="AAA+_ATPase"/>
</dbReference>
<dbReference type="InterPro" id="IPR056777">
    <property type="entry name" value="Ycf2_N"/>
</dbReference>
<dbReference type="SMART" id="SM00382">
    <property type="entry name" value="AAA"/>
    <property type="match status" value="1"/>
</dbReference>
<feature type="domain" description="AAA+ ATPase" evidence="8">
    <location>
        <begin position="1435"/>
        <end position="1605"/>
    </location>
</feature>
<evidence type="ECO:0000256" key="5">
    <source>
        <dbReference type="ARBA" id="ARBA00022741"/>
    </source>
</evidence>
<evidence type="ECO:0000256" key="1">
    <source>
        <dbReference type="ARBA" id="ARBA00002329"/>
    </source>
</evidence>
<geneLocation type="chloroplast" evidence="9"/>
<name>A0A3T0ZD66_9CONI</name>
<dbReference type="InterPro" id="IPR003959">
    <property type="entry name" value="ATPase_AAA_core"/>
</dbReference>
<reference evidence="10" key="3">
    <citation type="submission" date="2021-01" db="EMBL/GenBank/DDBJ databases">
        <authorList>
            <person name="Stull G."/>
            <person name="Qu X.-J."/>
            <person name="Parins-Fukuchi C."/>
            <person name="Yang Y.-Y."/>
            <person name="Yang J.-B."/>
            <person name="Yang Z.-Y."/>
            <person name="Hu Y."/>
            <person name="Ma H."/>
            <person name="Soltis P."/>
            <person name="Soltis D."/>
            <person name="Li D.-Z."/>
            <person name="Smith S."/>
            <person name="Yi T.-S."/>
        </authorList>
    </citation>
    <scope>NUCLEOTIDE SEQUENCE</scope>
</reference>
<evidence type="ECO:0000256" key="4">
    <source>
        <dbReference type="ARBA" id="ARBA00022640"/>
    </source>
</evidence>
<keyword evidence="7" id="KW-0472">Membrane</keyword>
<feature type="transmembrane region" description="Helical" evidence="7">
    <location>
        <begin position="1193"/>
        <end position="1211"/>
    </location>
</feature>
<dbReference type="GO" id="GO:0016887">
    <property type="term" value="F:ATP hydrolysis activity"/>
    <property type="evidence" value="ECO:0007669"/>
    <property type="project" value="InterPro"/>
</dbReference>
<keyword evidence="5" id="KW-0547">Nucleotide-binding</keyword>